<name>A0AC60NRY1_IXOPE</name>
<dbReference type="Proteomes" id="UP000805193">
    <property type="component" value="Unassembled WGS sequence"/>
</dbReference>
<comment type="caution">
    <text evidence="1">The sequence shown here is derived from an EMBL/GenBank/DDBJ whole genome shotgun (WGS) entry which is preliminary data.</text>
</comment>
<accession>A0AC60NRY1</accession>
<organism evidence="1 2">
    <name type="scientific">Ixodes persulcatus</name>
    <name type="common">Taiga tick</name>
    <dbReference type="NCBI Taxonomy" id="34615"/>
    <lineage>
        <taxon>Eukaryota</taxon>
        <taxon>Metazoa</taxon>
        <taxon>Ecdysozoa</taxon>
        <taxon>Arthropoda</taxon>
        <taxon>Chelicerata</taxon>
        <taxon>Arachnida</taxon>
        <taxon>Acari</taxon>
        <taxon>Parasitiformes</taxon>
        <taxon>Ixodida</taxon>
        <taxon>Ixodoidea</taxon>
        <taxon>Ixodidae</taxon>
        <taxon>Ixodinae</taxon>
        <taxon>Ixodes</taxon>
    </lineage>
</organism>
<dbReference type="EMBL" id="JABSTQ010011583">
    <property type="protein sequence ID" value="KAG0409861.1"/>
    <property type="molecule type" value="Genomic_DNA"/>
</dbReference>
<protein>
    <submittedName>
        <fullName evidence="1">Uncharacterized protein</fullName>
    </submittedName>
</protein>
<evidence type="ECO:0000313" key="1">
    <source>
        <dbReference type="EMBL" id="KAG0409861.1"/>
    </source>
</evidence>
<gene>
    <name evidence="1" type="ORF">HPB47_013005</name>
</gene>
<sequence>MPPKSKPRSKKEKQEKTRETLNVKEGSGKDLDDRTLNDEDDETPTPRREGGARKAMNSEDGMVKCEGCDRWIYLEATPFDTLAEAETSRYRCALCIKIEVLKETLENALVKAKEEWRGREECLKTLLEAEREARKAEEQRRGDLERRVAELGKALEETQRSWGRERRENNPGATQGENQRTDTDEDEEGANATLPVDPGRDRNRSDSNRRESENKEREARERKEHSTEPGSKEAPKPPRAHPTQPMQAEPMQQRRAASTPLRPPKEVKREIIVAGDGNVGRFAEALVREVGVKDSVEFLYQEGATVDQAHEAIREYEELARKIPRKYVLHLGCTEVLQGKTEYLTAKLEETWKERGAEVIICSVPQATNQDKERQKEVVKANTSIQAMCQRIGARFLDVSKGLSAKSFTREGMRYTYRGAKQLAGRIAETAAPFLGKPTNLKMPRNASNGRRSVPSVDALWQVLEQLVRNRHGYLQQGNRHRH</sequence>
<reference evidence="1 2" key="1">
    <citation type="journal article" date="2020" name="Cell">
        <title>Large-Scale Comparative Analyses of Tick Genomes Elucidate Their Genetic Diversity and Vector Capacities.</title>
        <authorList>
            <consortium name="Tick Genome and Microbiome Consortium (TIGMIC)"/>
            <person name="Jia N."/>
            <person name="Wang J."/>
            <person name="Shi W."/>
            <person name="Du L."/>
            <person name="Sun Y."/>
            <person name="Zhan W."/>
            <person name="Jiang J.F."/>
            <person name="Wang Q."/>
            <person name="Zhang B."/>
            <person name="Ji P."/>
            <person name="Bell-Sakyi L."/>
            <person name="Cui X.M."/>
            <person name="Yuan T.T."/>
            <person name="Jiang B.G."/>
            <person name="Yang W.F."/>
            <person name="Lam T.T."/>
            <person name="Chang Q.C."/>
            <person name="Ding S.J."/>
            <person name="Wang X.J."/>
            <person name="Zhu J.G."/>
            <person name="Ruan X.D."/>
            <person name="Zhao L."/>
            <person name="Wei J.T."/>
            <person name="Ye R.Z."/>
            <person name="Que T.C."/>
            <person name="Du C.H."/>
            <person name="Zhou Y.H."/>
            <person name="Cheng J.X."/>
            <person name="Dai P.F."/>
            <person name="Guo W.B."/>
            <person name="Han X.H."/>
            <person name="Huang E.J."/>
            <person name="Li L.F."/>
            <person name="Wei W."/>
            <person name="Gao Y.C."/>
            <person name="Liu J.Z."/>
            <person name="Shao H.Z."/>
            <person name="Wang X."/>
            <person name="Wang C.C."/>
            <person name="Yang T.C."/>
            <person name="Huo Q.B."/>
            <person name="Li W."/>
            <person name="Chen H.Y."/>
            <person name="Chen S.E."/>
            <person name="Zhou L.G."/>
            <person name="Ni X.B."/>
            <person name="Tian J.H."/>
            <person name="Sheng Y."/>
            <person name="Liu T."/>
            <person name="Pan Y.S."/>
            <person name="Xia L.Y."/>
            <person name="Li J."/>
            <person name="Zhao F."/>
            <person name="Cao W.C."/>
        </authorList>
    </citation>
    <scope>NUCLEOTIDE SEQUENCE [LARGE SCALE GENOMIC DNA]</scope>
    <source>
        <strain evidence="1">Iper-2018</strain>
    </source>
</reference>
<keyword evidence="2" id="KW-1185">Reference proteome</keyword>
<evidence type="ECO:0000313" key="2">
    <source>
        <dbReference type="Proteomes" id="UP000805193"/>
    </source>
</evidence>
<proteinExistence type="predicted"/>